<dbReference type="EMBL" id="MSCH01000003">
    <property type="protein sequence ID" value="PQJ52482.1"/>
    <property type="molecule type" value="Genomic_DNA"/>
</dbReference>
<name>A0A2S7USJ7_9GAMM</name>
<feature type="domain" description="Uracil-DNA glycosylase-like" evidence="1">
    <location>
        <begin position="28"/>
        <end position="185"/>
    </location>
</feature>
<comment type="caution">
    <text evidence="2">The sequence shown here is derived from an EMBL/GenBank/DDBJ whole genome shotgun (WGS) entry which is preliminary data.</text>
</comment>
<dbReference type="Proteomes" id="UP000239007">
    <property type="component" value="Unassembled WGS sequence"/>
</dbReference>
<sequence>MTELELLIQQIKKCNICASDLPFAPNPIIQLCQNAKILIIGQAPGKVAHNISKPFLDKSGERLRMWLDVTNEQFYNKDNFAIMPMAFCFPGKNNTNSGDKAPPSICQQTWHNKIREQLGKVELTLLVGQYAAKQYLTEFSNLTNAIKNNEVHKGEVIVLPHPSPRNNIWLSKNKWFETKTLPILRQRIKDILIN</sequence>
<organism evidence="2 3">
    <name type="scientific">Psychrosphaera saromensis</name>
    <dbReference type="NCBI Taxonomy" id="716813"/>
    <lineage>
        <taxon>Bacteria</taxon>
        <taxon>Pseudomonadati</taxon>
        <taxon>Pseudomonadota</taxon>
        <taxon>Gammaproteobacteria</taxon>
        <taxon>Alteromonadales</taxon>
        <taxon>Pseudoalteromonadaceae</taxon>
        <taxon>Psychrosphaera</taxon>
    </lineage>
</organism>
<reference evidence="2 3" key="1">
    <citation type="submission" date="2016-12" db="EMBL/GenBank/DDBJ databases">
        <title>Diversity of luminous bacteria.</title>
        <authorList>
            <person name="Yoshizawa S."/>
            <person name="Kogure K."/>
        </authorList>
    </citation>
    <scope>NUCLEOTIDE SEQUENCE [LARGE SCALE GENOMIC DNA]</scope>
    <source>
        <strain evidence="2 3">SA4-48</strain>
    </source>
</reference>
<keyword evidence="3" id="KW-1185">Reference proteome</keyword>
<dbReference type="CDD" id="cd10033">
    <property type="entry name" value="UDG_like"/>
    <property type="match status" value="1"/>
</dbReference>
<dbReference type="RefSeq" id="WP_105050942.1">
    <property type="nucleotide sequence ID" value="NZ_BMYG01000004.1"/>
</dbReference>
<evidence type="ECO:0000313" key="2">
    <source>
        <dbReference type="EMBL" id="PQJ52482.1"/>
    </source>
</evidence>
<protein>
    <recommendedName>
        <fullName evidence="1">Uracil-DNA glycosylase-like domain-containing protein</fullName>
    </recommendedName>
</protein>
<dbReference type="InterPro" id="IPR047124">
    <property type="entry name" value="HI_0220.2"/>
</dbReference>
<dbReference type="InterPro" id="IPR005122">
    <property type="entry name" value="Uracil-DNA_glycosylase-like"/>
</dbReference>
<gene>
    <name evidence="2" type="ORF">BTO11_01680</name>
</gene>
<accession>A0A2S7USJ7</accession>
<dbReference type="Pfam" id="PF03167">
    <property type="entry name" value="UDG"/>
    <property type="match status" value="1"/>
</dbReference>
<dbReference type="PANTHER" id="PTHR42160">
    <property type="entry name" value="URACIL-DNA GLYCOSYLASE SUPERFAMILY PROTEIN"/>
    <property type="match status" value="1"/>
</dbReference>
<evidence type="ECO:0000313" key="3">
    <source>
        <dbReference type="Proteomes" id="UP000239007"/>
    </source>
</evidence>
<evidence type="ECO:0000259" key="1">
    <source>
        <dbReference type="SMART" id="SM00986"/>
    </source>
</evidence>
<dbReference type="AlphaFoldDB" id="A0A2S7USJ7"/>
<dbReference type="SMART" id="SM00986">
    <property type="entry name" value="UDG"/>
    <property type="match status" value="1"/>
</dbReference>
<dbReference type="OrthoDB" id="9789139at2"/>
<dbReference type="InterPro" id="IPR036895">
    <property type="entry name" value="Uracil-DNA_glycosylase-like_sf"/>
</dbReference>
<dbReference type="SMART" id="SM00987">
    <property type="entry name" value="UreE_C"/>
    <property type="match status" value="1"/>
</dbReference>
<dbReference type="PANTHER" id="PTHR42160:SF1">
    <property type="entry name" value="URACIL-DNA GLYCOSYLASE SUPERFAMILY PROTEIN"/>
    <property type="match status" value="1"/>
</dbReference>
<proteinExistence type="predicted"/>
<dbReference type="SUPFAM" id="SSF52141">
    <property type="entry name" value="Uracil-DNA glycosylase-like"/>
    <property type="match status" value="1"/>
</dbReference>
<dbReference type="Gene3D" id="3.40.470.10">
    <property type="entry name" value="Uracil-DNA glycosylase-like domain"/>
    <property type="match status" value="1"/>
</dbReference>